<gene>
    <name evidence="3" type="ORF">GCM10025866_17150</name>
</gene>
<evidence type="ECO:0000256" key="1">
    <source>
        <dbReference type="SAM" id="MobiDB-lite"/>
    </source>
</evidence>
<feature type="region of interest" description="Disordered" evidence="1">
    <location>
        <begin position="26"/>
        <end position="58"/>
    </location>
</feature>
<dbReference type="EMBL" id="AP027731">
    <property type="protein sequence ID" value="BDZ45806.1"/>
    <property type="molecule type" value="Genomic_DNA"/>
</dbReference>
<organism evidence="3 4">
    <name type="scientific">Naasia aerilata</name>
    <dbReference type="NCBI Taxonomy" id="1162966"/>
    <lineage>
        <taxon>Bacteria</taxon>
        <taxon>Bacillati</taxon>
        <taxon>Actinomycetota</taxon>
        <taxon>Actinomycetes</taxon>
        <taxon>Micrococcales</taxon>
        <taxon>Microbacteriaceae</taxon>
        <taxon>Naasia</taxon>
    </lineage>
</organism>
<evidence type="ECO:0000313" key="3">
    <source>
        <dbReference type="EMBL" id="BDZ45806.1"/>
    </source>
</evidence>
<dbReference type="InterPro" id="IPR005297">
    <property type="entry name" value="Lipoprotein_repeat"/>
</dbReference>
<feature type="signal peptide" evidence="2">
    <location>
        <begin position="1"/>
        <end position="23"/>
    </location>
</feature>
<dbReference type="PROSITE" id="PS51257">
    <property type="entry name" value="PROKAR_LIPOPROTEIN"/>
    <property type="match status" value="1"/>
</dbReference>
<dbReference type="PANTHER" id="PTHR39335:SF1">
    <property type="entry name" value="BLL4220 PROTEIN"/>
    <property type="match status" value="1"/>
</dbReference>
<evidence type="ECO:0008006" key="5">
    <source>
        <dbReference type="Google" id="ProtNLM"/>
    </source>
</evidence>
<reference evidence="4" key="1">
    <citation type="journal article" date="2019" name="Int. J. Syst. Evol. Microbiol.">
        <title>The Global Catalogue of Microorganisms (GCM) 10K type strain sequencing project: providing services to taxonomists for standard genome sequencing and annotation.</title>
        <authorList>
            <consortium name="The Broad Institute Genomics Platform"/>
            <consortium name="The Broad Institute Genome Sequencing Center for Infectious Disease"/>
            <person name="Wu L."/>
            <person name="Ma J."/>
        </authorList>
    </citation>
    <scope>NUCLEOTIDE SEQUENCE [LARGE SCALE GENOMIC DNA]</scope>
    <source>
        <strain evidence="4">NBRC 108725</strain>
    </source>
</reference>
<keyword evidence="2" id="KW-0732">Signal</keyword>
<dbReference type="Proteomes" id="UP001321498">
    <property type="component" value="Chromosome"/>
</dbReference>
<sequence>MRRKTSHLAVALSVIALALTGCAGSTTDPGSSGAPDTGASSAPPAATTPPAEEPSPSAAADLAVASTSLGDIVVDAKGMSLYVFDKDTAGSGSSSCSGQCLVNWPPLHATSDTPTVDGVTGEVGTITGTDGQPQVTLNGLPLYYFVGDAAPGDVNGQAVQQIWWVVGPDGEAIH</sequence>
<evidence type="ECO:0000256" key="2">
    <source>
        <dbReference type="SAM" id="SignalP"/>
    </source>
</evidence>
<proteinExistence type="predicted"/>
<dbReference type="Pfam" id="PF03640">
    <property type="entry name" value="Lipoprotein_15"/>
    <property type="match status" value="2"/>
</dbReference>
<dbReference type="PANTHER" id="PTHR39335">
    <property type="entry name" value="BLL4220 PROTEIN"/>
    <property type="match status" value="1"/>
</dbReference>
<evidence type="ECO:0000313" key="4">
    <source>
        <dbReference type="Proteomes" id="UP001321498"/>
    </source>
</evidence>
<dbReference type="RefSeq" id="WP_286279026.1">
    <property type="nucleotide sequence ID" value="NZ_AP027731.1"/>
</dbReference>
<feature type="chain" id="PRO_5046805047" description="Lipoprotein with Yx(FWY)xxD motif" evidence="2">
    <location>
        <begin position="24"/>
        <end position="174"/>
    </location>
</feature>
<keyword evidence="4" id="KW-1185">Reference proteome</keyword>
<name>A0ABN6XLP3_9MICO</name>
<feature type="compositionally biased region" description="Low complexity" evidence="1">
    <location>
        <begin position="29"/>
        <end position="58"/>
    </location>
</feature>
<accession>A0ABN6XLP3</accession>
<protein>
    <recommendedName>
        <fullName evidence="5">Lipoprotein with Yx(FWY)xxD motif</fullName>
    </recommendedName>
</protein>